<reference evidence="2" key="1">
    <citation type="submission" date="2022-01" db="EMBL/GenBank/DDBJ databases">
        <authorList>
            <person name="Braso-Vives M."/>
        </authorList>
    </citation>
    <scope>NUCLEOTIDE SEQUENCE</scope>
</reference>
<evidence type="ECO:0000313" key="3">
    <source>
        <dbReference type="Proteomes" id="UP000838412"/>
    </source>
</evidence>
<feature type="region of interest" description="Disordered" evidence="1">
    <location>
        <begin position="242"/>
        <end position="457"/>
    </location>
</feature>
<dbReference type="OrthoDB" id="10056939at2759"/>
<feature type="compositionally biased region" description="Low complexity" evidence="1">
    <location>
        <begin position="434"/>
        <end position="446"/>
    </location>
</feature>
<feature type="region of interest" description="Disordered" evidence="1">
    <location>
        <begin position="631"/>
        <end position="675"/>
    </location>
</feature>
<protein>
    <submittedName>
        <fullName evidence="2">Hypp6433 protein</fullName>
    </submittedName>
</protein>
<name>A0A8J9YUA0_BRALA</name>
<dbReference type="AlphaFoldDB" id="A0A8J9YUA0"/>
<feature type="compositionally biased region" description="Pro residues" evidence="1">
    <location>
        <begin position="386"/>
        <end position="395"/>
    </location>
</feature>
<feature type="compositionally biased region" description="Polar residues" evidence="1">
    <location>
        <begin position="401"/>
        <end position="418"/>
    </location>
</feature>
<feature type="region of interest" description="Disordered" evidence="1">
    <location>
        <begin position="152"/>
        <end position="195"/>
    </location>
</feature>
<feature type="region of interest" description="Disordered" evidence="1">
    <location>
        <begin position="576"/>
        <end position="609"/>
    </location>
</feature>
<feature type="compositionally biased region" description="Polar residues" evidence="1">
    <location>
        <begin position="304"/>
        <end position="334"/>
    </location>
</feature>
<gene>
    <name evidence="2" type="primary">Hypp6433</name>
    <name evidence="2" type="ORF">BLAG_LOCUS5316</name>
</gene>
<feature type="compositionally biased region" description="Polar residues" evidence="1">
    <location>
        <begin position="276"/>
        <end position="287"/>
    </location>
</feature>
<feature type="compositionally biased region" description="Polar residues" evidence="1">
    <location>
        <begin position="366"/>
        <end position="380"/>
    </location>
</feature>
<evidence type="ECO:0000313" key="2">
    <source>
        <dbReference type="EMBL" id="CAH1241855.1"/>
    </source>
</evidence>
<sequence>MKQSDHFCERIDPLSLKEKSCERKVAPSFARVTTMAEVSVENSAVLPKVELDSSLTGDDILALATACYEREGSCGTSNSPSTWPEATTTGGTQYSANFSVMDLKNIWGGGGEQTSTAGPMFFGLVPGVSCSNDLPSDNQAESANLAAEWPSSIPQSISPIPQQGTVVNTSPPSTSPQAPVPTRTGSQQLESPSGIVQQTNYSFNIATSSLNITNMQSQKVSSCSKLSPNASAFNTAVAPPSYSMAKCGSQPPMVKSQSGGGWQQQKQHGPPPYSRSRPTTVSQQGAQYQLEPNVRNFPNGGGHQQFNVNLSSYGRSQNPNMPQQPSGRHNNSPYLQPPGEGGQYSKAIRPPKRVSPNSRPYYPLQPQYNTNMGQQSTIHYGNNAPPSHPNYPPNVFPFSQGFHNGSGPPNSFPSTSQPPFKRLRGGEVPYLRVNTNTPNSSPSSNPNTPPYRSAAAPNTVSPVMATKEAPAPACMSLKIVEKIVVEGSYAFKSHTIFPLLRDLFITWRDCDKMAVPTALLSALPEDFDTLLQNFMKTNPPPAVTVTDAADLTPAVERVIHDAARCAHKALLQKLTRRPPSAAVSPMGQQPAPLPTTRVHPGSQGPPARQEEVYTAIQEFCDRFEKATKEQQLSPVTSGVQEMAPSPITLVNSPADMGDNIGVPETESCSKGGGGQ</sequence>
<dbReference type="EMBL" id="OV696697">
    <property type="protein sequence ID" value="CAH1241855.1"/>
    <property type="molecule type" value="Genomic_DNA"/>
</dbReference>
<proteinExistence type="predicted"/>
<feature type="compositionally biased region" description="Polar residues" evidence="1">
    <location>
        <begin position="164"/>
        <end position="195"/>
    </location>
</feature>
<feature type="compositionally biased region" description="Low complexity" evidence="1">
    <location>
        <begin position="152"/>
        <end position="163"/>
    </location>
</feature>
<evidence type="ECO:0000256" key="1">
    <source>
        <dbReference type="SAM" id="MobiDB-lite"/>
    </source>
</evidence>
<organism evidence="2 3">
    <name type="scientific">Branchiostoma lanceolatum</name>
    <name type="common">Common lancelet</name>
    <name type="synonym">Amphioxus lanceolatum</name>
    <dbReference type="NCBI Taxonomy" id="7740"/>
    <lineage>
        <taxon>Eukaryota</taxon>
        <taxon>Metazoa</taxon>
        <taxon>Chordata</taxon>
        <taxon>Cephalochordata</taxon>
        <taxon>Leptocardii</taxon>
        <taxon>Amphioxiformes</taxon>
        <taxon>Branchiostomatidae</taxon>
        <taxon>Branchiostoma</taxon>
    </lineage>
</organism>
<keyword evidence="3" id="KW-1185">Reference proteome</keyword>
<accession>A0A8J9YUA0</accession>
<dbReference type="Proteomes" id="UP000838412">
    <property type="component" value="Chromosome 12"/>
</dbReference>